<accession>A0A6A4VC34</accession>
<feature type="chain" id="PRO_5025680201" evidence="1">
    <location>
        <begin position="19"/>
        <end position="450"/>
    </location>
</feature>
<dbReference type="EMBL" id="VIIS01001841">
    <property type="protein sequence ID" value="KAF0292056.1"/>
    <property type="molecule type" value="Genomic_DNA"/>
</dbReference>
<dbReference type="OrthoDB" id="6400113at2759"/>
<comment type="caution">
    <text evidence="2">The sequence shown here is derived from an EMBL/GenBank/DDBJ whole genome shotgun (WGS) entry which is preliminary data.</text>
</comment>
<evidence type="ECO:0000313" key="3">
    <source>
        <dbReference type="Proteomes" id="UP000440578"/>
    </source>
</evidence>
<gene>
    <name evidence="2" type="ORF">FJT64_009897</name>
</gene>
<keyword evidence="3" id="KW-1185">Reference proteome</keyword>
<proteinExistence type="predicted"/>
<feature type="signal peptide" evidence="1">
    <location>
        <begin position="1"/>
        <end position="18"/>
    </location>
</feature>
<keyword evidence="1" id="KW-0732">Signal</keyword>
<dbReference type="AlphaFoldDB" id="A0A6A4VC34"/>
<organism evidence="2 3">
    <name type="scientific">Amphibalanus amphitrite</name>
    <name type="common">Striped barnacle</name>
    <name type="synonym">Balanus amphitrite</name>
    <dbReference type="NCBI Taxonomy" id="1232801"/>
    <lineage>
        <taxon>Eukaryota</taxon>
        <taxon>Metazoa</taxon>
        <taxon>Ecdysozoa</taxon>
        <taxon>Arthropoda</taxon>
        <taxon>Crustacea</taxon>
        <taxon>Multicrustacea</taxon>
        <taxon>Cirripedia</taxon>
        <taxon>Thoracica</taxon>
        <taxon>Thoracicalcarea</taxon>
        <taxon>Balanomorpha</taxon>
        <taxon>Balanoidea</taxon>
        <taxon>Balanidae</taxon>
        <taxon>Amphibalaninae</taxon>
        <taxon>Amphibalanus</taxon>
    </lineage>
</organism>
<evidence type="ECO:0000256" key="1">
    <source>
        <dbReference type="SAM" id="SignalP"/>
    </source>
</evidence>
<name>A0A6A4VC34_AMPAM</name>
<dbReference type="Proteomes" id="UP000440578">
    <property type="component" value="Unassembled WGS sequence"/>
</dbReference>
<sequence length="450" mass="48882">MERVPVLLLALLAAATSAIKIAEDETAQLKRILGSPLTQTLADRLGLQLPEVPEFNIDFRSVDINALLGQATDVGCVPEGVQVSEAVQSAVQRCVGQAYQTAVRRPLARPNRRRGNRAGRRGRSLLDVIKQRAVNNGMLMARQCILRDLELTGEDGALNQTSLEAIIDDMTADDEFKTKLKSLVDVCFLYTPEVITQGAQRLQFQLACIGKLTKLECSLSVADNVSPTLGLIMRFKHGKCLKALQPPARALMAQTACAAEEVSTLMRNRLDETATSTGRRRRRNADIMSKMQMPSMENIEEFLGTATKRTCRQTRRGRRCTTTRAKPSVSLEQLNETLARAEELYGPLDEAFASVPEMMLGAASCWHTTMGTEDGAGGVDVAALQTLAVEAEGPDMMHAALAAIIDTCDSSGAASSVDSFDECFTEQAAYACTMVHMLAGWEERANPAQG</sequence>
<reference evidence="2 3" key="1">
    <citation type="submission" date="2019-07" db="EMBL/GenBank/DDBJ databases">
        <title>Draft genome assembly of a fouling barnacle, Amphibalanus amphitrite (Darwin, 1854): The first reference genome for Thecostraca.</title>
        <authorList>
            <person name="Kim W."/>
        </authorList>
    </citation>
    <scope>NUCLEOTIDE SEQUENCE [LARGE SCALE GENOMIC DNA]</scope>
    <source>
        <strain evidence="2">SNU_AA5</strain>
        <tissue evidence="2">Soma without cirri and trophi</tissue>
    </source>
</reference>
<evidence type="ECO:0000313" key="2">
    <source>
        <dbReference type="EMBL" id="KAF0292056.1"/>
    </source>
</evidence>
<protein>
    <submittedName>
        <fullName evidence="2">Uncharacterized protein</fullName>
    </submittedName>
</protein>